<accession>A0ABR1KKP9</accession>
<comment type="caution">
    <text evidence="2">The sequence shown here is derived from an EMBL/GenBank/DDBJ whole genome shotgun (WGS) entry which is preliminary data.</text>
</comment>
<keyword evidence="1" id="KW-0472">Membrane</keyword>
<feature type="transmembrane region" description="Helical" evidence="1">
    <location>
        <begin position="13"/>
        <end position="35"/>
    </location>
</feature>
<keyword evidence="3" id="KW-1185">Reference proteome</keyword>
<dbReference type="EMBL" id="JBBPHU010000006">
    <property type="protein sequence ID" value="KAK7516460.1"/>
    <property type="molecule type" value="Genomic_DNA"/>
</dbReference>
<evidence type="ECO:0000313" key="2">
    <source>
        <dbReference type="EMBL" id="KAK7516460.1"/>
    </source>
</evidence>
<organism evidence="2 3">
    <name type="scientific">Phyllosticta citriasiana</name>
    <dbReference type="NCBI Taxonomy" id="595635"/>
    <lineage>
        <taxon>Eukaryota</taxon>
        <taxon>Fungi</taxon>
        <taxon>Dikarya</taxon>
        <taxon>Ascomycota</taxon>
        <taxon>Pezizomycotina</taxon>
        <taxon>Dothideomycetes</taxon>
        <taxon>Dothideomycetes incertae sedis</taxon>
        <taxon>Botryosphaeriales</taxon>
        <taxon>Phyllostictaceae</taxon>
        <taxon>Phyllosticta</taxon>
    </lineage>
</organism>
<name>A0ABR1KKP9_9PEZI</name>
<keyword evidence="1" id="KW-1133">Transmembrane helix</keyword>
<keyword evidence="1" id="KW-0812">Transmembrane</keyword>
<proteinExistence type="predicted"/>
<sequence>MAPLPEPSELVRFGSLAMAIPIQVMLAGVFVWVWWYRHSSRLFFCFLPFLAALAGFKTLHAAVPRSLPLLAAQSCSVCSRARLLLARACCFSSPCCAYTASQPKPSVAKQILARSAVYRHSYRAQRRHGRRWGSSCCLPFGNGCCIPPSCCDLVL</sequence>
<feature type="transmembrane region" description="Helical" evidence="1">
    <location>
        <begin position="42"/>
        <end position="63"/>
    </location>
</feature>
<protein>
    <submittedName>
        <fullName evidence="2">Uncharacterized protein</fullName>
    </submittedName>
</protein>
<evidence type="ECO:0000313" key="3">
    <source>
        <dbReference type="Proteomes" id="UP001363622"/>
    </source>
</evidence>
<evidence type="ECO:0000256" key="1">
    <source>
        <dbReference type="SAM" id="Phobius"/>
    </source>
</evidence>
<reference evidence="2 3" key="1">
    <citation type="submission" date="2024-04" db="EMBL/GenBank/DDBJ databases">
        <title>Phyllosticta paracitricarpa is synonymous to the EU quarantine fungus P. citricarpa based on phylogenomic analyses.</title>
        <authorList>
            <consortium name="Lawrence Berkeley National Laboratory"/>
            <person name="Van Ingen-Buijs V.A."/>
            <person name="Van Westerhoven A.C."/>
            <person name="Haridas S."/>
            <person name="Skiadas P."/>
            <person name="Martin F."/>
            <person name="Groenewald J.Z."/>
            <person name="Crous P.W."/>
            <person name="Seidl M.F."/>
        </authorList>
    </citation>
    <scope>NUCLEOTIDE SEQUENCE [LARGE SCALE GENOMIC DNA]</scope>
    <source>
        <strain evidence="2 3">CBS 123371</strain>
    </source>
</reference>
<gene>
    <name evidence="2" type="ORF">IWZ03DRAFT_190405</name>
</gene>
<dbReference type="Proteomes" id="UP001363622">
    <property type="component" value="Unassembled WGS sequence"/>
</dbReference>